<dbReference type="Gene3D" id="3.90.320.10">
    <property type="match status" value="1"/>
</dbReference>
<dbReference type="RefSeq" id="WP_142117793.1">
    <property type="nucleotide sequence ID" value="NZ_BAAASV010000002.1"/>
</dbReference>
<name>A0A542ZT56_RARFA</name>
<dbReference type="Pfam" id="PF12684">
    <property type="entry name" value="DUF3799"/>
    <property type="match status" value="1"/>
</dbReference>
<dbReference type="EMBL" id="VFOS01000001">
    <property type="protein sequence ID" value="TQL63543.1"/>
    <property type="molecule type" value="Genomic_DNA"/>
</dbReference>
<sequence>MSITEPGIYDLPELEYHADPIPGGSFSSTMAKQILKSPAHLRHYLDSPRVEKKEFDFGHIVHGGVLGVGLDVEVLDFDDYRTKAAREARDRAYAAGRVPIIERDYEPARDAIEAVKAHPIAWPLFAGDGLPERSAFAVDPSAGLWLRGRFDWITPSGILVDLKTTTDGAPFAFDSDARKLRYYLQAAFYMHVYQLATGDEPRGFMFVTVEKSAPHLVDAYQVGRAGLELGAMQTRRAIDTYKRCLDSGEWPGRPAVINELNPPLWAITEEEDLSL</sequence>
<dbReference type="InterPro" id="IPR024432">
    <property type="entry name" value="Put_RecE_PDDEXK-like_dom"/>
</dbReference>
<comment type="caution">
    <text evidence="2">The sequence shown here is derived from an EMBL/GenBank/DDBJ whole genome shotgun (WGS) entry which is preliminary data.</text>
</comment>
<dbReference type="OrthoDB" id="3292504at2"/>
<dbReference type="Proteomes" id="UP000315389">
    <property type="component" value="Unassembled WGS sequence"/>
</dbReference>
<evidence type="ECO:0000313" key="2">
    <source>
        <dbReference type="EMBL" id="TQL63543.1"/>
    </source>
</evidence>
<feature type="domain" description="Putative exodeoxyribonuclease 8 PDDEXK-like" evidence="1">
    <location>
        <begin position="27"/>
        <end position="253"/>
    </location>
</feature>
<dbReference type="AlphaFoldDB" id="A0A542ZT56"/>
<organism evidence="2 3">
    <name type="scientific">Rarobacter faecitabidus</name>
    <dbReference type="NCBI Taxonomy" id="13243"/>
    <lineage>
        <taxon>Bacteria</taxon>
        <taxon>Bacillati</taxon>
        <taxon>Actinomycetota</taxon>
        <taxon>Actinomycetes</taxon>
        <taxon>Micrococcales</taxon>
        <taxon>Rarobacteraceae</taxon>
        <taxon>Rarobacter</taxon>
    </lineage>
</organism>
<protein>
    <submittedName>
        <fullName evidence="2">PDDEXK-like uncharacterized protein DUF3799</fullName>
    </submittedName>
</protein>
<proteinExistence type="predicted"/>
<evidence type="ECO:0000259" key="1">
    <source>
        <dbReference type="Pfam" id="PF12684"/>
    </source>
</evidence>
<dbReference type="InterPro" id="IPR011604">
    <property type="entry name" value="PDDEXK-like_dom_sf"/>
</dbReference>
<reference evidence="2 3" key="1">
    <citation type="submission" date="2019-06" db="EMBL/GenBank/DDBJ databases">
        <title>Sequencing the genomes of 1000 actinobacteria strains.</title>
        <authorList>
            <person name="Klenk H.-P."/>
        </authorList>
    </citation>
    <scope>NUCLEOTIDE SEQUENCE [LARGE SCALE GENOMIC DNA]</scope>
    <source>
        <strain evidence="2 3">DSM 4813</strain>
    </source>
</reference>
<gene>
    <name evidence="2" type="ORF">FB461_0002</name>
</gene>
<evidence type="ECO:0000313" key="3">
    <source>
        <dbReference type="Proteomes" id="UP000315389"/>
    </source>
</evidence>
<keyword evidence="3" id="KW-1185">Reference proteome</keyword>
<accession>A0A542ZT56</accession>